<dbReference type="Proteomes" id="UP000233654">
    <property type="component" value="Unassembled WGS sequence"/>
</dbReference>
<dbReference type="GO" id="GO:0005886">
    <property type="term" value="C:plasma membrane"/>
    <property type="evidence" value="ECO:0007669"/>
    <property type="project" value="UniProtKB-SubCell"/>
</dbReference>
<sequence>MQTESGARSKVARGAGDVKERIAVLRESLVGAFGLMMAAVTVASVLNYMFSIIMTRMLGATGAFSSFNSLNSIFLIVSMGALSVQMVITRYVVEFEVTGEKNKIRLLLRRFSRGLLLAGVVVMILSFAAAWPLAHALKLSSPLFVILLGTSVVITIYLTLPSGLLQGEQRFGALGGAAISTAALRIVIGVTLVALGMGVYGALGAATPAGIVVACVIIYFYRDMFRGPVEPDPEFHPATALKALAPVATAVFLVIFITQIDVVLVRAMKGAVQADHYSYAALAGKAVLFFPEGVSLVMFPRVSHLHAKGASTKRVLGLSLAVAGLLVGAVVIFYAVFPGFTARFFAGKHGNFINTIKCAGGINFIALFGLVMAVFAIVKLLAFYHLALNHKSFLAIYASGAVMEVVGIFLFHRTLPQILVVMLIVGVALLVPSLTLALTQSSFAD</sequence>
<feature type="transmembrane region" description="Helical" evidence="6">
    <location>
        <begin position="418"/>
        <end position="439"/>
    </location>
</feature>
<proteinExistence type="predicted"/>
<evidence type="ECO:0008006" key="9">
    <source>
        <dbReference type="Google" id="ProtNLM"/>
    </source>
</evidence>
<dbReference type="PANTHER" id="PTHR30250">
    <property type="entry name" value="PST FAMILY PREDICTED COLANIC ACID TRANSPORTER"/>
    <property type="match status" value="1"/>
</dbReference>
<dbReference type="AlphaFoldDB" id="A0A2N3G7B3"/>
<feature type="transmembrane region" description="Helical" evidence="6">
    <location>
        <begin position="243"/>
        <end position="265"/>
    </location>
</feature>
<evidence type="ECO:0000256" key="5">
    <source>
        <dbReference type="ARBA" id="ARBA00023136"/>
    </source>
</evidence>
<protein>
    <recommendedName>
        <fullName evidence="9">Polysaccharide biosynthesis protein</fullName>
    </recommendedName>
</protein>
<keyword evidence="4 6" id="KW-1133">Transmembrane helix</keyword>
<keyword evidence="3 6" id="KW-0812">Transmembrane</keyword>
<feature type="transmembrane region" description="Helical" evidence="6">
    <location>
        <begin position="320"/>
        <end position="340"/>
    </location>
</feature>
<feature type="transmembrane region" description="Helical" evidence="6">
    <location>
        <begin position="394"/>
        <end position="412"/>
    </location>
</feature>
<feature type="transmembrane region" description="Helical" evidence="6">
    <location>
        <begin position="277"/>
        <end position="299"/>
    </location>
</feature>
<evidence type="ECO:0000313" key="7">
    <source>
        <dbReference type="EMBL" id="PKQ28583.1"/>
    </source>
</evidence>
<dbReference type="PANTHER" id="PTHR30250:SF28">
    <property type="entry name" value="POLYSACCHARIDE BIOSYNTHESIS PROTEIN"/>
    <property type="match status" value="1"/>
</dbReference>
<reference evidence="7 8" key="1">
    <citation type="journal article" date="2017" name="ISME J.">
        <title>Potential for microbial H2 and metal transformations associated with novel bacteria and archaea in deep terrestrial subsurface sediments.</title>
        <authorList>
            <person name="Hernsdorf A.W."/>
            <person name="Amano Y."/>
            <person name="Miyakawa K."/>
            <person name="Ise K."/>
            <person name="Suzuki Y."/>
            <person name="Anantharaman K."/>
            <person name="Probst A."/>
            <person name="Burstein D."/>
            <person name="Thomas B.C."/>
            <person name="Banfield J.F."/>
        </authorList>
    </citation>
    <scope>NUCLEOTIDE SEQUENCE [LARGE SCALE GENOMIC DNA]</scope>
    <source>
        <strain evidence="7">HGW-Actinobacteria-3</strain>
    </source>
</reference>
<comment type="caution">
    <text evidence="7">The sequence shown here is derived from an EMBL/GenBank/DDBJ whole genome shotgun (WGS) entry which is preliminary data.</text>
</comment>
<evidence type="ECO:0000256" key="2">
    <source>
        <dbReference type="ARBA" id="ARBA00022475"/>
    </source>
</evidence>
<feature type="transmembrane region" description="Helical" evidence="6">
    <location>
        <begin position="29"/>
        <end position="53"/>
    </location>
</feature>
<feature type="transmembrane region" description="Helical" evidence="6">
    <location>
        <begin position="139"/>
        <end position="160"/>
    </location>
</feature>
<evidence type="ECO:0000256" key="6">
    <source>
        <dbReference type="SAM" id="Phobius"/>
    </source>
</evidence>
<name>A0A2N3G7B3_9ACTN</name>
<dbReference type="EMBL" id="PHEX01000011">
    <property type="protein sequence ID" value="PKQ28583.1"/>
    <property type="molecule type" value="Genomic_DNA"/>
</dbReference>
<evidence type="ECO:0000256" key="3">
    <source>
        <dbReference type="ARBA" id="ARBA00022692"/>
    </source>
</evidence>
<dbReference type="InterPro" id="IPR050833">
    <property type="entry name" value="Poly_Biosynth_Transport"/>
</dbReference>
<gene>
    <name evidence="7" type="ORF">CVT63_02015</name>
</gene>
<feature type="transmembrane region" description="Helical" evidence="6">
    <location>
        <begin position="73"/>
        <end position="93"/>
    </location>
</feature>
<keyword evidence="2" id="KW-1003">Cell membrane</keyword>
<accession>A0A2N3G7B3</accession>
<evidence type="ECO:0000313" key="8">
    <source>
        <dbReference type="Proteomes" id="UP000233654"/>
    </source>
</evidence>
<feature type="transmembrane region" description="Helical" evidence="6">
    <location>
        <begin position="200"/>
        <end position="222"/>
    </location>
</feature>
<feature type="transmembrane region" description="Helical" evidence="6">
    <location>
        <begin position="114"/>
        <end position="133"/>
    </location>
</feature>
<comment type="subcellular location">
    <subcellularLocation>
        <location evidence="1">Cell membrane</location>
        <topology evidence="1">Multi-pass membrane protein</topology>
    </subcellularLocation>
</comment>
<organism evidence="7 8">
    <name type="scientific">Candidatus Anoxymicrobium japonicum</name>
    <dbReference type="NCBI Taxonomy" id="2013648"/>
    <lineage>
        <taxon>Bacteria</taxon>
        <taxon>Bacillati</taxon>
        <taxon>Actinomycetota</taxon>
        <taxon>Candidatus Geothermincolia</taxon>
        <taxon>Candidatus Geothermincolales</taxon>
        <taxon>Candidatus Anoxymicrobiaceae</taxon>
        <taxon>Candidatus Anoxymicrobium</taxon>
    </lineage>
</organism>
<evidence type="ECO:0000256" key="4">
    <source>
        <dbReference type="ARBA" id="ARBA00022989"/>
    </source>
</evidence>
<evidence type="ECO:0000256" key="1">
    <source>
        <dbReference type="ARBA" id="ARBA00004651"/>
    </source>
</evidence>
<feature type="transmembrane region" description="Helical" evidence="6">
    <location>
        <begin position="360"/>
        <end position="382"/>
    </location>
</feature>
<keyword evidence="5 6" id="KW-0472">Membrane</keyword>